<dbReference type="PROSITE" id="PS50977">
    <property type="entry name" value="HTH_TETR_2"/>
    <property type="match status" value="1"/>
</dbReference>
<dbReference type="OrthoDB" id="5293556at2"/>
<dbReference type="PANTHER" id="PTHR30055">
    <property type="entry name" value="HTH-TYPE TRANSCRIPTIONAL REGULATOR RUTR"/>
    <property type="match status" value="1"/>
</dbReference>
<dbReference type="PANTHER" id="PTHR30055:SF228">
    <property type="entry name" value="TRANSCRIPTIONAL REGULATOR-RELATED"/>
    <property type="match status" value="1"/>
</dbReference>
<evidence type="ECO:0000256" key="2">
    <source>
        <dbReference type="PROSITE-ProRule" id="PRU00335"/>
    </source>
</evidence>
<dbReference type="EMBL" id="PYMB01000001">
    <property type="protein sequence ID" value="PSW15777.1"/>
    <property type="molecule type" value="Genomic_DNA"/>
</dbReference>
<dbReference type="Pfam" id="PF00440">
    <property type="entry name" value="TetR_N"/>
    <property type="match status" value="1"/>
</dbReference>
<feature type="domain" description="HTH tetR-type" evidence="3">
    <location>
        <begin position="10"/>
        <end position="70"/>
    </location>
</feature>
<dbReference type="InterPro" id="IPR036271">
    <property type="entry name" value="Tet_transcr_reg_TetR-rel_C_sf"/>
</dbReference>
<dbReference type="InterPro" id="IPR001647">
    <property type="entry name" value="HTH_TetR"/>
</dbReference>
<dbReference type="InterPro" id="IPR023772">
    <property type="entry name" value="DNA-bd_HTH_TetR-type_CS"/>
</dbReference>
<dbReference type="InterPro" id="IPR050109">
    <property type="entry name" value="HTH-type_TetR-like_transc_reg"/>
</dbReference>
<organism evidence="4 5">
    <name type="scientific">Photobacterium rosenbergii</name>
    <dbReference type="NCBI Taxonomy" id="294936"/>
    <lineage>
        <taxon>Bacteria</taxon>
        <taxon>Pseudomonadati</taxon>
        <taxon>Pseudomonadota</taxon>
        <taxon>Gammaproteobacteria</taxon>
        <taxon>Vibrionales</taxon>
        <taxon>Vibrionaceae</taxon>
        <taxon>Photobacterium</taxon>
    </lineage>
</organism>
<name>A0A2T3NJU0_9GAMM</name>
<accession>A0A2T3NJU0</accession>
<sequence length="196" mass="22308">MAKAKFSTTQEALGAIFRVSIPLFAKHGFSGVSIRQVASAVGVSIATIYHHFPDKKALYLRSIEESFKDKAMELEEILKPEGTIGEQLHRFILRFTELVINDHDFELLFHRELLEGDPERLRVLADEVFREQFKNVVELAKRLAPETDPHMTAISLFGLVFFHLETASIRPFLPDGEAKHNKPELVAKNICNLLVR</sequence>
<protein>
    <submittedName>
        <fullName evidence="4">TetR/AcrR family transcriptional regulator</fullName>
    </submittedName>
</protein>
<dbReference type="PROSITE" id="PS01081">
    <property type="entry name" value="HTH_TETR_1"/>
    <property type="match status" value="1"/>
</dbReference>
<dbReference type="GO" id="GO:0000976">
    <property type="term" value="F:transcription cis-regulatory region binding"/>
    <property type="evidence" value="ECO:0007669"/>
    <property type="project" value="TreeGrafter"/>
</dbReference>
<dbReference type="PRINTS" id="PR00455">
    <property type="entry name" value="HTHTETR"/>
</dbReference>
<proteinExistence type="predicted"/>
<dbReference type="InterPro" id="IPR009057">
    <property type="entry name" value="Homeodomain-like_sf"/>
</dbReference>
<dbReference type="Gene3D" id="1.10.357.10">
    <property type="entry name" value="Tetracycline Repressor, domain 2"/>
    <property type="match status" value="1"/>
</dbReference>
<feature type="DNA-binding region" description="H-T-H motif" evidence="2">
    <location>
        <begin position="33"/>
        <end position="52"/>
    </location>
</feature>
<dbReference type="SUPFAM" id="SSF46689">
    <property type="entry name" value="Homeodomain-like"/>
    <property type="match status" value="1"/>
</dbReference>
<evidence type="ECO:0000259" key="3">
    <source>
        <dbReference type="PROSITE" id="PS50977"/>
    </source>
</evidence>
<dbReference type="Proteomes" id="UP000241346">
    <property type="component" value="Unassembled WGS sequence"/>
</dbReference>
<gene>
    <name evidence="4" type="ORF">C9J01_01810</name>
</gene>
<evidence type="ECO:0000313" key="4">
    <source>
        <dbReference type="EMBL" id="PSW15777.1"/>
    </source>
</evidence>
<dbReference type="RefSeq" id="WP_107296395.1">
    <property type="nucleotide sequence ID" value="NZ_PYMB01000001.1"/>
</dbReference>
<evidence type="ECO:0000313" key="5">
    <source>
        <dbReference type="Proteomes" id="UP000241346"/>
    </source>
</evidence>
<dbReference type="GO" id="GO:0003700">
    <property type="term" value="F:DNA-binding transcription factor activity"/>
    <property type="evidence" value="ECO:0007669"/>
    <property type="project" value="TreeGrafter"/>
</dbReference>
<dbReference type="AlphaFoldDB" id="A0A2T3NJU0"/>
<evidence type="ECO:0000256" key="1">
    <source>
        <dbReference type="ARBA" id="ARBA00023125"/>
    </source>
</evidence>
<dbReference type="SUPFAM" id="SSF48498">
    <property type="entry name" value="Tetracyclin repressor-like, C-terminal domain"/>
    <property type="match status" value="1"/>
</dbReference>
<reference evidence="4 5" key="1">
    <citation type="submission" date="2018-03" db="EMBL/GenBank/DDBJ databases">
        <title>Whole genome sequencing of Histamine producing bacteria.</title>
        <authorList>
            <person name="Butler K."/>
        </authorList>
    </citation>
    <scope>NUCLEOTIDE SEQUENCE [LARGE SCALE GENOMIC DNA]</scope>
    <source>
        <strain evidence="4 5">DSM 19138</strain>
    </source>
</reference>
<keyword evidence="1 2" id="KW-0238">DNA-binding</keyword>
<comment type="caution">
    <text evidence="4">The sequence shown here is derived from an EMBL/GenBank/DDBJ whole genome shotgun (WGS) entry which is preliminary data.</text>
</comment>